<keyword evidence="6" id="KW-0175">Coiled coil</keyword>
<evidence type="ECO:0000259" key="9">
    <source>
        <dbReference type="PROSITE" id="PS50110"/>
    </source>
</evidence>
<dbReference type="InterPro" id="IPR019734">
    <property type="entry name" value="TPR_rpt"/>
</dbReference>
<dbReference type="InterPro" id="IPR001789">
    <property type="entry name" value="Sig_transdc_resp-reg_receiver"/>
</dbReference>
<keyword evidence="7" id="KW-0472">Membrane</keyword>
<dbReference type="EC" id="2.7.13.3" evidence="2"/>
<feature type="domain" description="Histidine kinase" evidence="8">
    <location>
        <begin position="339"/>
        <end position="559"/>
    </location>
</feature>
<dbReference type="EMBL" id="JBHSGW010000025">
    <property type="protein sequence ID" value="MFC4740304.1"/>
    <property type="molecule type" value="Genomic_DNA"/>
</dbReference>
<dbReference type="PROSITE" id="PS50110">
    <property type="entry name" value="RESPONSE_REGULATORY"/>
    <property type="match status" value="1"/>
</dbReference>
<gene>
    <name evidence="10" type="ORF">ACFO3U_09900</name>
</gene>
<evidence type="ECO:0000256" key="5">
    <source>
        <dbReference type="PROSITE-ProRule" id="PRU00169"/>
    </source>
</evidence>
<name>A0ABV9P7Q9_9FLAO</name>
<keyword evidence="3 5" id="KW-0597">Phosphoprotein</keyword>
<keyword evidence="7" id="KW-0812">Transmembrane</keyword>
<dbReference type="Pfam" id="PF02518">
    <property type="entry name" value="HATPase_c"/>
    <property type="match status" value="1"/>
</dbReference>
<comment type="caution">
    <text evidence="10">The sequence shown here is derived from an EMBL/GenBank/DDBJ whole genome shotgun (WGS) entry which is preliminary data.</text>
</comment>
<evidence type="ECO:0000256" key="3">
    <source>
        <dbReference type="ARBA" id="ARBA00022553"/>
    </source>
</evidence>
<dbReference type="SMART" id="SM00448">
    <property type="entry name" value="REC"/>
    <property type="match status" value="1"/>
</dbReference>
<evidence type="ECO:0000256" key="7">
    <source>
        <dbReference type="SAM" id="Phobius"/>
    </source>
</evidence>
<dbReference type="CDD" id="cd17546">
    <property type="entry name" value="REC_hyHK_CKI1_RcsC-like"/>
    <property type="match status" value="1"/>
</dbReference>
<feature type="domain" description="Response regulatory" evidence="9">
    <location>
        <begin position="580"/>
        <end position="694"/>
    </location>
</feature>
<keyword evidence="11" id="KW-1185">Reference proteome</keyword>
<dbReference type="PANTHER" id="PTHR45339:SF1">
    <property type="entry name" value="HYBRID SIGNAL TRANSDUCTION HISTIDINE KINASE J"/>
    <property type="match status" value="1"/>
</dbReference>
<dbReference type="InterPro" id="IPR003661">
    <property type="entry name" value="HisK_dim/P_dom"/>
</dbReference>
<dbReference type="InterPro" id="IPR036097">
    <property type="entry name" value="HisK_dim/P_sf"/>
</dbReference>
<organism evidence="10 11">
    <name type="scientific">Flavobacterium ponti</name>
    <dbReference type="NCBI Taxonomy" id="665133"/>
    <lineage>
        <taxon>Bacteria</taxon>
        <taxon>Pseudomonadati</taxon>
        <taxon>Bacteroidota</taxon>
        <taxon>Flavobacteriia</taxon>
        <taxon>Flavobacteriales</taxon>
        <taxon>Flavobacteriaceae</taxon>
        <taxon>Flavobacterium</taxon>
    </lineage>
</organism>
<evidence type="ECO:0000256" key="4">
    <source>
        <dbReference type="ARBA" id="ARBA00023012"/>
    </source>
</evidence>
<dbReference type="Gene3D" id="1.25.40.10">
    <property type="entry name" value="Tetratricopeptide repeat domain"/>
    <property type="match status" value="2"/>
</dbReference>
<feature type="modified residue" description="4-aspartylphosphate" evidence="5">
    <location>
        <position position="629"/>
    </location>
</feature>
<comment type="catalytic activity">
    <reaction evidence="1">
        <text>ATP + protein L-histidine = ADP + protein N-phospho-L-histidine.</text>
        <dbReference type="EC" id="2.7.13.3"/>
    </reaction>
</comment>
<dbReference type="SMART" id="SM00028">
    <property type="entry name" value="TPR"/>
    <property type="match status" value="4"/>
</dbReference>
<dbReference type="Pfam" id="PF00072">
    <property type="entry name" value="Response_reg"/>
    <property type="match status" value="1"/>
</dbReference>
<keyword evidence="7" id="KW-1133">Transmembrane helix</keyword>
<dbReference type="SUPFAM" id="SSF47384">
    <property type="entry name" value="Homodimeric domain of signal transducing histidine kinase"/>
    <property type="match status" value="1"/>
</dbReference>
<dbReference type="SUPFAM" id="SSF52172">
    <property type="entry name" value="CheY-like"/>
    <property type="match status" value="1"/>
</dbReference>
<dbReference type="InterPro" id="IPR005467">
    <property type="entry name" value="His_kinase_dom"/>
</dbReference>
<dbReference type="SUPFAM" id="SSF55874">
    <property type="entry name" value="ATPase domain of HSP90 chaperone/DNA topoisomerase II/histidine kinase"/>
    <property type="match status" value="1"/>
</dbReference>
<feature type="coiled-coil region" evidence="6">
    <location>
        <begin position="246"/>
        <end position="273"/>
    </location>
</feature>
<dbReference type="SMART" id="SM00388">
    <property type="entry name" value="HisKA"/>
    <property type="match status" value="1"/>
</dbReference>
<feature type="transmembrane region" description="Helical" evidence="7">
    <location>
        <begin position="280"/>
        <end position="299"/>
    </location>
</feature>
<dbReference type="InterPro" id="IPR004358">
    <property type="entry name" value="Sig_transdc_His_kin-like_C"/>
</dbReference>
<dbReference type="InterPro" id="IPR036890">
    <property type="entry name" value="HATPase_C_sf"/>
</dbReference>
<reference evidence="11" key="1">
    <citation type="journal article" date="2019" name="Int. J. Syst. Evol. Microbiol.">
        <title>The Global Catalogue of Microorganisms (GCM) 10K type strain sequencing project: providing services to taxonomists for standard genome sequencing and annotation.</title>
        <authorList>
            <consortium name="The Broad Institute Genomics Platform"/>
            <consortium name="The Broad Institute Genome Sequencing Center for Infectious Disease"/>
            <person name="Wu L."/>
            <person name="Ma J."/>
        </authorList>
    </citation>
    <scope>NUCLEOTIDE SEQUENCE [LARGE SCALE GENOMIC DNA]</scope>
    <source>
        <strain evidence="11">CCUG 50349</strain>
    </source>
</reference>
<dbReference type="Gene3D" id="3.30.565.10">
    <property type="entry name" value="Histidine kinase-like ATPase, C-terminal domain"/>
    <property type="match status" value="1"/>
</dbReference>
<evidence type="ECO:0000313" key="11">
    <source>
        <dbReference type="Proteomes" id="UP001595885"/>
    </source>
</evidence>
<evidence type="ECO:0000259" key="8">
    <source>
        <dbReference type="PROSITE" id="PS50109"/>
    </source>
</evidence>
<dbReference type="SMART" id="SM00387">
    <property type="entry name" value="HATPase_c"/>
    <property type="match status" value="1"/>
</dbReference>
<dbReference type="InterPro" id="IPR011990">
    <property type="entry name" value="TPR-like_helical_dom_sf"/>
</dbReference>
<dbReference type="CDD" id="cd00082">
    <property type="entry name" value="HisKA"/>
    <property type="match status" value="1"/>
</dbReference>
<evidence type="ECO:0000256" key="6">
    <source>
        <dbReference type="SAM" id="Coils"/>
    </source>
</evidence>
<evidence type="ECO:0000256" key="2">
    <source>
        <dbReference type="ARBA" id="ARBA00012438"/>
    </source>
</evidence>
<dbReference type="PRINTS" id="PR00344">
    <property type="entry name" value="BCTRLSENSOR"/>
</dbReference>
<dbReference type="PANTHER" id="PTHR45339">
    <property type="entry name" value="HYBRID SIGNAL TRANSDUCTION HISTIDINE KINASE J"/>
    <property type="match status" value="1"/>
</dbReference>
<dbReference type="PROSITE" id="PS50109">
    <property type="entry name" value="HIS_KIN"/>
    <property type="match status" value="1"/>
</dbReference>
<evidence type="ECO:0000313" key="10">
    <source>
        <dbReference type="EMBL" id="MFC4740304.1"/>
    </source>
</evidence>
<evidence type="ECO:0000256" key="1">
    <source>
        <dbReference type="ARBA" id="ARBA00000085"/>
    </source>
</evidence>
<accession>A0ABV9P7Q9</accession>
<dbReference type="Proteomes" id="UP001595885">
    <property type="component" value="Unassembled WGS sequence"/>
</dbReference>
<sequence length="703" mass="81318">MLNQSGDYFNDLENEKSLSVAKTALGYSVELNDDELIAKSYNLIGLNFDEYSNTKKAIEYYEKGLNHANLTENDSVKQWLYNNLGNVYAYSLVDITKSIIYYKKALNFAIKIKDEVEINYIKQNIASAYFAENKYNIGKIYLDEISNYVLTKGQVEARMTYYSLLGEYYNNLENDILTEKYYTKALEISKKNQSELIESNIADLYLKVSSFYAKKQDYTKAYFYLNESEILKEKIYSEDKIATIKDTESSIELDEYKRQIDKIEEENKVYIKSLSINKTINILLFTLYIIIGILFVLLFRNQKIRKDLNTTLEIQNSELEIAKLEAEENANLKSQFVSTVTHEIRTPLYGIIGLIDLLVEENKEFKNNQKIKSLNFSANYLLMLINDVLQTNKLESKNVILDSNKFSVTQVFRKIINSLQYLAKQNQNKIEFRIDDNFPKYVYGDKTKFVQIIMNLITNALKFTNKGLIKVEVKVINATDKSVDIQVNVCDNGIGINENEQKLIFNKFIQLNRKQTDYQGTGLGLYIVKSLVDILNGTITLESKENKGTTIHLNLTFSLINEGLPKISKTTMKKIKNSVRVLVVEDNKINQMVTKRILDKNNFITKVVENGFDAIKNIEEDKFDIILMDINMPEINGFETAIRIRNIKPKIPIIALTATDANEIKNKITQSEMDEVIVKPFDEKDLVEMIYKLLKKYKKKKKA</sequence>
<dbReference type="Gene3D" id="1.10.287.130">
    <property type="match status" value="1"/>
</dbReference>
<protein>
    <recommendedName>
        <fullName evidence="2">histidine kinase</fullName>
        <ecNumber evidence="2">2.7.13.3</ecNumber>
    </recommendedName>
</protein>
<dbReference type="Gene3D" id="3.40.50.2300">
    <property type="match status" value="1"/>
</dbReference>
<dbReference type="SUPFAM" id="SSF48452">
    <property type="entry name" value="TPR-like"/>
    <property type="match status" value="1"/>
</dbReference>
<dbReference type="Pfam" id="PF00512">
    <property type="entry name" value="HisKA"/>
    <property type="match status" value="1"/>
</dbReference>
<dbReference type="RefSeq" id="WP_379741408.1">
    <property type="nucleotide sequence ID" value="NZ_JBHSGW010000025.1"/>
</dbReference>
<dbReference type="InterPro" id="IPR003594">
    <property type="entry name" value="HATPase_dom"/>
</dbReference>
<dbReference type="InterPro" id="IPR011006">
    <property type="entry name" value="CheY-like_superfamily"/>
</dbReference>
<keyword evidence="4" id="KW-0902">Two-component regulatory system</keyword>
<proteinExistence type="predicted"/>